<gene>
    <name evidence="8" type="ORF">A2T98_09375</name>
</gene>
<feature type="domain" description="Carrier" evidence="7">
    <location>
        <begin position="985"/>
        <end position="1060"/>
    </location>
</feature>
<dbReference type="SMART" id="SM00823">
    <property type="entry name" value="PKS_PP"/>
    <property type="match status" value="2"/>
</dbReference>
<comment type="similarity">
    <text evidence="2">Belongs to the ATP-dependent AMP-binding enzyme family.</text>
</comment>
<organism evidence="8 9">
    <name type="scientific">Nodularia spumigena CENA596</name>
    <dbReference type="NCBI Taxonomy" id="1819295"/>
    <lineage>
        <taxon>Bacteria</taxon>
        <taxon>Bacillati</taxon>
        <taxon>Cyanobacteriota</taxon>
        <taxon>Cyanophyceae</taxon>
        <taxon>Nostocales</taxon>
        <taxon>Nodulariaceae</taxon>
        <taxon>Nodularia</taxon>
    </lineage>
</organism>
<dbReference type="InterPro" id="IPR025110">
    <property type="entry name" value="AMP-bd_C"/>
</dbReference>
<comment type="cofactor">
    <cofactor evidence="1">
        <name>pantetheine 4'-phosphate</name>
        <dbReference type="ChEBI" id="CHEBI:47942"/>
    </cofactor>
</comment>
<dbReference type="CDD" id="cd12117">
    <property type="entry name" value="A_NRPS_Srf_like"/>
    <property type="match status" value="1"/>
</dbReference>
<dbReference type="InterPro" id="IPR001242">
    <property type="entry name" value="Condensation_dom"/>
</dbReference>
<dbReference type="CDD" id="cd19534">
    <property type="entry name" value="E_NRPS"/>
    <property type="match status" value="1"/>
</dbReference>
<dbReference type="EMBL" id="LWAJ01000113">
    <property type="protein sequence ID" value="KZL50080.1"/>
    <property type="molecule type" value="Genomic_DNA"/>
</dbReference>
<dbReference type="NCBIfam" id="TIGR01733">
    <property type="entry name" value="AA-adenyl-dom"/>
    <property type="match status" value="2"/>
</dbReference>
<sequence length="2619" mass="294661">MKVESSIIDIYELSPMQAGMLFHTLYAPNSGVYFEQRSCLIRGNLNLAAFRQAWQGVVKRHSVLRTAFHYSELEKPLQVVYDYVDLPWQELDWCSLEAAEQEVKLTEFLESDCNCGFDLQQPPLMRCAVIRLEANKYQFIWSHHHLLMDGWCNGIILTEVFTLYKAFCQEQDLILPSPTPYSNYILWLQQQNPEQAESYWRKQLQDFTAPTFLGNRENNQSSILSQQLKVNSQKTETLQNFVRQHRLTLNTLVQGAWALLLSRYSDENDVIFGTTVSGRPPELPQVAKIVGLFINTLPVRVDVDGERQIIPWLQQLQGEQVEREQYSYSSLVDIQGWSSVPRGTPLFESLLVFENYPVSIESVIKSFDQTLQIEDTQGFEKTNYPLTLTVIPGQELLFKVSYDVSYFDTATISRLLGHLETLLMSMVNEPEQRLSQISILTPQERQLILKDWNQTTQAYPNLCIHQLFEAQVERTPDEIALVFGEECLTYRELNYKANQLAHYLQGLGVKPETSVGICLERSPEMIISMLGVLKAGGFYVPLDPAYPEARLRYILADAQVGVMLTQRRRGAEEEGRVVCADAKVGVMLTQRRRGAEEEGRVVCWDADGEAIALQSIENPISDVTAASLAYVIYTSGSTGKPKGVMIEQRSLTNTITALQQQLEISCTDHWLAITTIAFDIAALELFLPLIVGARVILTPQTALVDPLQITAILEQQQITVMQATPATWRLLIAHGWKGKADLKILCGGETLDQSLAQQLLLSGQEVWNLYGPTETTIWSAAQKLTHNQPVNTGHPIANTQFYILDQHLQPVPIGVPGELYIGGAGVARGYLNRPELTTEKFLLKTPLCASAPLRENTLYKTGDRTRYLPDGTIEYLGRIDNQVKIRGFRIELGEIESLLSQHPEVQTSVVVVTEDTSEDKRLVAYIVSENPEITDLRQYLAKHLPDYMIPSQFITLDALPLTPNGKVDRRTLPKPQFKTSSETIAPRTPTEELLLSIWQSILNLTSVGITDNFFTLGGHSLLVIRLVSQIQQVFGVDISLRQIFENPTIVELATLINSSRFVEFNYPTLTLPLERGGNMISSLPLENGGNPISSLPPLQGGTKGGKSLLSFAQQRLWMLAQIEPENPSYNVATALRLTGDVNVDVLTESFKEIIQRHEVLRTNFLNVDGQGVAVIKPEIDINIPIVDLSFLPLSQQQKLAKEESQQTFNLAESLLLRAKLLYLNNHEYILLLTMHHIITDGWSINVFAQEMATIYQAFSQGKLSPLQPLKIQYADFAAWQRSQNDKFNYQLEYWRQQLESAPELLELPTDYPRPAIQTFRGQRHSFIISGELTEKIKQLGQETHTTLFMVMFSALSILLHRYSQQEKIVIGSPVANRHYPGTDELIGFFVNTFALLISLEDNPTVAELLPRVREMVLSAYSHQDVPFEQVVEGLNVARSLSHSPLFQVMLVAENAPTQSIEIPGLCWSPLEIDGGTAKFDLTLMIAETDAGLQGKWEYNCDLFTETTIHRFTEHFQNILLGMTSQPSPKISDLSLMSAGELQQIISFGTSPINLITDCIQELFEQQVAKFGDEIAVICNHQKITYSELNAKANQLAYHLKYLGVQPEIAVGICVYRSLYFIIAILAILKAGGFYVPLDPTYPQERLEFLIEDAQIQVLLTQQQHIPQLPDLSIFCFDTDTANLGHYPTTNPVNQSTPENLAYVMYTSGSTGVPKGVCIPHRGVVRLVKDCNYIDLSADESLLQAAPIAFDASTFEIWGALLNGSRLVILSSQQPTLAEIAQAITDYQITTLWLTAGLFHLMVDEHIESLKSVKQLIAGGDVLSAVHINKLLQTHPECRVINGYGPTENTTFTCCHSVTDICQGNTVPIGRPINNTQVYILDKHLNPLPVGVPGELYIAGDGLARGYLNQPDLTAEKFIQHPFPTPHSPLPTPLYKTGDRTRYLPHGTIEYLGRLDNQVKIRGFRIELGEIEAVLNQHPAVKECVVITREKQLIAYFIPLDSTPDNLREFLQERLPDYLIPHFFVSLESLPLTTNGKVDRQKLPAIEITSFPDGSIARTDIEAKLAEVWSSVLNLSQVGIYDNFFALGGDSIVVIQLISRANQVGLKLSHKQIFQHQTIAELAAVVISNESILPPQGMITGAVLMTPIQYWFFEQELVNQHHFNQAVFLECSEKLQQQVLVDTIKYLLLHHDMLRCQFVSGDLFTQRRRGAERDIGGEIVELEDFPLVFCDLSGFNESEQNRVIQDVAGEIQASLNIGDAPLLRVVYFDLGEVSRLLIVVHHLVVDGVSWRILLADFQTVYQQVLAGERIILPAKTISFLTWAEKLHDYARSPGLQRELEYWLSSKYQEVQPLLKDYSHGSNKVADSDIVTVTLAAEDTQALLTEVPAVYNTQINDVLLTALTATISKWISNDLVLVDLEGYGRNFPGEDIDISRTVGWFTAIYPCLLQKSSDDWGEMLKGIKEQLRAVPNQGFNYGIFRYLHNGEVSGKLQNLPQPEISFNYLGQLDLGLANETFKVLPLLHISNQDKQQIRRYSIEIIGFVRAGKLHFEWIYSQNQYNQETICQLVENFQEGLKEIINHCRLPNIGGYTPSDFELANLNQDTLDLVMGMISFEAEGVE</sequence>
<dbReference type="Gene3D" id="1.10.1200.10">
    <property type="entry name" value="ACP-like"/>
    <property type="match status" value="2"/>
</dbReference>
<dbReference type="Pfam" id="PF13193">
    <property type="entry name" value="AMP-binding_C"/>
    <property type="match status" value="2"/>
</dbReference>
<dbReference type="NCBIfam" id="NF003417">
    <property type="entry name" value="PRK04813.1"/>
    <property type="match status" value="2"/>
</dbReference>
<evidence type="ECO:0000256" key="1">
    <source>
        <dbReference type="ARBA" id="ARBA00001957"/>
    </source>
</evidence>
<dbReference type="PANTHER" id="PTHR45527:SF1">
    <property type="entry name" value="FATTY ACID SYNTHASE"/>
    <property type="match status" value="1"/>
</dbReference>
<dbReference type="GO" id="GO:0005829">
    <property type="term" value="C:cytosol"/>
    <property type="evidence" value="ECO:0007669"/>
    <property type="project" value="TreeGrafter"/>
</dbReference>
<dbReference type="Gene3D" id="2.30.38.10">
    <property type="entry name" value="Luciferase, Domain 3"/>
    <property type="match status" value="2"/>
</dbReference>
<name>A0A166JSQ1_NODSP</name>
<dbReference type="InterPro" id="IPR020806">
    <property type="entry name" value="PKS_PP-bd"/>
</dbReference>
<evidence type="ECO:0000313" key="8">
    <source>
        <dbReference type="EMBL" id="KZL50080.1"/>
    </source>
</evidence>
<dbReference type="SUPFAM" id="SSF56801">
    <property type="entry name" value="Acetyl-CoA synthetase-like"/>
    <property type="match status" value="2"/>
</dbReference>
<comment type="caution">
    <text evidence="8">The sequence shown here is derived from an EMBL/GenBank/DDBJ whole genome shotgun (WGS) entry which is preliminary data.</text>
</comment>
<dbReference type="Pfam" id="PF00501">
    <property type="entry name" value="AMP-binding"/>
    <property type="match status" value="2"/>
</dbReference>
<dbReference type="Gene3D" id="3.30.559.30">
    <property type="entry name" value="Nonribosomal peptide synthetase, condensation domain"/>
    <property type="match status" value="3"/>
</dbReference>
<dbReference type="Gene3D" id="3.30.300.30">
    <property type="match status" value="2"/>
</dbReference>
<dbReference type="InterPro" id="IPR010071">
    <property type="entry name" value="AA_adenyl_dom"/>
</dbReference>
<dbReference type="InterPro" id="IPR020845">
    <property type="entry name" value="AMP-binding_CS"/>
</dbReference>
<evidence type="ECO:0000313" key="9">
    <source>
        <dbReference type="Proteomes" id="UP000076555"/>
    </source>
</evidence>
<dbReference type="FunFam" id="3.30.300.30:FF:000010">
    <property type="entry name" value="Enterobactin synthetase component F"/>
    <property type="match status" value="2"/>
</dbReference>
<dbReference type="InterPro" id="IPR010060">
    <property type="entry name" value="NRPS_synth"/>
</dbReference>
<evidence type="ECO:0000256" key="6">
    <source>
        <dbReference type="ARBA" id="ARBA00023194"/>
    </source>
</evidence>
<dbReference type="GO" id="GO:0017000">
    <property type="term" value="P:antibiotic biosynthetic process"/>
    <property type="evidence" value="ECO:0007669"/>
    <property type="project" value="UniProtKB-KW"/>
</dbReference>
<dbReference type="PROSITE" id="PS00455">
    <property type="entry name" value="AMP_BINDING"/>
    <property type="match status" value="2"/>
</dbReference>
<reference evidence="8 9" key="1">
    <citation type="submission" date="2016-04" db="EMBL/GenBank/DDBJ databases">
        <title>Draft Genome Assembly of the Bloom-forming Cyanobacterium Nodularia spumigena Strain CENA596 in Shrimp Production Ponds.</title>
        <authorList>
            <person name="Popin R.V."/>
            <person name="Rigonato J."/>
            <person name="Abreu V.A."/>
            <person name="Andreote A.P."/>
            <person name="Silveira S.B."/>
            <person name="Odebrecht C."/>
            <person name="Fiore M.F."/>
        </authorList>
    </citation>
    <scope>NUCLEOTIDE SEQUENCE [LARGE SCALE GENOMIC DNA]</scope>
    <source>
        <strain evidence="8 9">CENA596</strain>
    </source>
</reference>
<dbReference type="Gene3D" id="3.30.559.10">
    <property type="entry name" value="Chloramphenicol acetyltransferase-like domain"/>
    <property type="match status" value="3"/>
</dbReference>
<keyword evidence="5" id="KW-0677">Repeat</keyword>
<evidence type="ECO:0000256" key="5">
    <source>
        <dbReference type="ARBA" id="ARBA00022737"/>
    </source>
</evidence>
<dbReference type="SUPFAM" id="SSF47336">
    <property type="entry name" value="ACP-like"/>
    <property type="match status" value="2"/>
</dbReference>
<dbReference type="GO" id="GO:0044550">
    <property type="term" value="P:secondary metabolite biosynthetic process"/>
    <property type="evidence" value="ECO:0007669"/>
    <property type="project" value="UniProtKB-ARBA"/>
</dbReference>
<dbReference type="FunFam" id="2.30.38.10:FF:000001">
    <property type="entry name" value="Non-ribosomal peptide synthetase PvdI"/>
    <property type="match status" value="2"/>
</dbReference>
<dbReference type="GO" id="GO:0043041">
    <property type="term" value="P:amino acid activation for nonribosomal peptide biosynthetic process"/>
    <property type="evidence" value="ECO:0007669"/>
    <property type="project" value="TreeGrafter"/>
</dbReference>
<dbReference type="PROSITE" id="PS50075">
    <property type="entry name" value="CARRIER"/>
    <property type="match status" value="2"/>
</dbReference>
<dbReference type="GO" id="GO:0003824">
    <property type="term" value="F:catalytic activity"/>
    <property type="evidence" value="ECO:0007669"/>
    <property type="project" value="InterPro"/>
</dbReference>
<evidence type="ECO:0000256" key="2">
    <source>
        <dbReference type="ARBA" id="ARBA00006432"/>
    </source>
</evidence>
<dbReference type="Proteomes" id="UP000076555">
    <property type="component" value="Unassembled WGS sequence"/>
</dbReference>
<accession>A0A166JSQ1</accession>
<dbReference type="InterPro" id="IPR009081">
    <property type="entry name" value="PP-bd_ACP"/>
</dbReference>
<dbReference type="FunFam" id="1.10.1200.10:FF:000005">
    <property type="entry name" value="Nonribosomal peptide synthetase 1"/>
    <property type="match status" value="2"/>
</dbReference>
<evidence type="ECO:0000259" key="7">
    <source>
        <dbReference type="PROSITE" id="PS50075"/>
    </source>
</evidence>
<dbReference type="PROSITE" id="PS00012">
    <property type="entry name" value="PHOSPHOPANTETHEINE"/>
    <property type="match status" value="2"/>
</dbReference>
<dbReference type="Gene3D" id="3.40.50.980">
    <property type="match status" value="4"/>
</dbReference>
<dbReference type="CDD" id="cd19543">
    <property type="entry name" value="DCL_NRPS"/>
    <property type="match status" value="1"/>
</dbReference>
<dbReference type="InterPro" id="IPR006162">
    <property type="entry name" value="Ppantetheine_attach_site"/>
</dbReference>
<dbReference type="NCBIfam" id="TIGR01720">
    <property type="entry name" value="NRPS-para261"/>
    <property type="match status" value="1"/>
</dbReference>
<dbReference type="Pfam" id="PF00550">
    <property type="entry name" value="PP-binding"/>
    <property type="match status" value="2"/>
</dbReference>
<dbReference type="FunFam" id="3.40.50.980:FF:000001">
    <property type="entry name" value="Non-ribosomal peptide synthetase"/>
    <property type="match status" value="2"/>
</dbReference>
<evidence type="ECO:0000256" key="3">
    <source>
        <dbReference type="ARBA" id="ARBA00022450"/>
    </source>
</evidence>
<dbReference type="GO" id="GO:0031177">
    <property type="term" value="F:phosphopantetheine binding"/>
    <property type="evidence" value="ECO:0007669"/>
    <property type="project" value="InterPro"/>
</dbReference>
<proteinExistence type="inferred from homology"/>
<dbReference type="GO" id="GO:0008610">
    <property type="term" value="P:lipid biosynthetic process"/>
    <property type="evidence" value="ECO:0007669"/>
    <property type="project" value="UniProtKB-ARBA"/>
</dbReference>
<dbReference type="InterPro" id="IPR023213">
    <property type="entry name" value="CAT-like_dom_sf"/>
</dbReference>
<keyword evidence="6" id="KW-0045">Antibiotic biosynthesis</keyword>
<feature type="domain" description="Carrier" evidence="7">
    <location>
        <begin position="2055"/>
        <end position="2129"/>
    </location>
</feature>
<dbReference type="InterPro" id="IPR000873">
    <property type="entry name" value="AMP-dep_synth/lig_dom"/>
</dbReference>
<keyword evidence="4" id="KW-0597">Phosphoprotein</keyword>
<keyword evidence="3" id="KW-0596">Phosphopantetheine</keyword>
<dbReference type="CDD" id="cd12116">
    <property type="entry name" value="A_NRPS_Ta1_like"/>
    <property type="match status" value="1"/>
</dbReference>
<dbReference type="SUPFAM" id="SSF52777">
    <property type="entry name" value="CoA-dependent acyltransferases"/>
    <property type="match status" value="6"/>
</dbReference>
<dbReference type="FunFam" id="3.40.50.12780:FF:000012">
    <property type="entry name" value="Non-ribosomal peptide synthetase"/>
    <property type="match status" value="2"/>
</dbReference>
<dbReference type="InterPro" id="IPR045851">
    <property type="entry name" value="AMP-bd_C_sf"/>
</dbReference>
<protein>
    <submittedName>
        <fullName evidence="8">Non-ribosomal peptide synthetase</fullName>
    </submittedName>
</protein>
<dbReference type="PANTHER" id="PTHR45527">
    <property type="entry name" value="NONRIBOSOMAL PEPTIDE SYNTHETASE"/>
    <property type="match status" value="1"/>
</dbReference>
<dbReference type="InterPro" id="IPR036736">
    <property type="entry name" value="ACP-like_sf"/>
</dbReference>
<evidence type="ECO:0000256" key="4">
    <source>
        <dbReference type="ARBA" id="ARBA00022553"/>
    </source>
</evidence>
<dbReference type="Pfam" id="PF00668">
    <property type="entry name" value="Condensation"/>
    <property type="match status" value="3"/>
</dbReference>
<dbReference type="CDD" id="cd19531">
    <property type="entry name" value="LCL_NRPS-like"/>
    <property type="match status" value="1"/>
</dbReference>
<dbReference type="OrthoDB" id="9757538at2"/>